<evidence type="ECO:0000313" key="1">
    <source>
        <dbReference type="Proteomes" id="UP000515153"/>
    </source>
</evidence>
<evidence type="ECO:0000313" key="2">
    <source>
        <dbReference type="RefSeq" id="XP_030983789.1"/>
    </source>
</evidence>
<reference evidence="2" key="3">
    <citation type="submission" date="2025-08" db="UniProtKB">
        <authorList>
            <consortium name="RefSeq"/>
        </authorList>
    </citation>
    <scope>IDENTIFICATION</scope>
    <source>
        <strain evidence="2">NI907</strain>
    </source>
</reference>
<organism evidence="1 2">
    <name type="scientific">Pyricularia grisea</name>
    <name type="common">Crabgrass-specific blast fungus</name>
    <name type="synonym">Magnaporthe grisea</name>
    <dbReference type="NCBI Taxonomy" id="148305"/>
    <lineage>
        <taxon>Eukaryota</taxon>
        <taxon>Fungi</taxon>
        <taxon>Dikarya</taxon>
        <taxon>Ascomycota</taxon>
        <taxon>Pezizomycotina</taxon>
        <taxon>Sordariomycetes</taxon>
        <taxon>Sordariomycetidae</taxon>
        <taxon>Magnaporthales</taxon>
        <taxon>Pyriculariaceae</taxon>
        <taxon>Pyricularia</taxon>
    </lineage>
</organism>
<sequence length="217" mass="24026">MQPPHAREQLSQFVVGRWAMKSLVWFWLWTLFKSSSETAGTQVFVEDLTANRQFLTCKALYMHSRVKMAATDRNVPRVKVLTIPVGLAQREPWDQAKRHINQSSFALGMDSLAGTTAYIDEFQLGLVALEIMVSASRPANPEPQTAICGTGTAAIYHIPCPHPPASLAYAPARAWLVRDLSSLVTNIPPATSTAAYCTLLYLGSSVHLAYRAKAFYR</sequence>
<proteinExistence type="predicted"/>
<keyword evidence="1" id="KW-1185">Reference proteome</keyword>
<dbReference type="KEGG" id="pgri:PgNI_03379"/>
<dbReference type="GeneID" id="41958344"/>
<dbReference type="RefSeq" id="XP_030983789.1">
    <property type="nucleotide sequence ID" value="XM_031123434.1"/>
</dbReference>
<dbReference type="Proteomes" id="UP000515153">
    <property type="component" value="Unplaced"/>
</dbReference>
<dbReference type="AlphaFoldDB" id="A0A6P8B9T4"/>
<protein>
    <submittedName>
        <fullName evidence="2">Uncharacterized protein</fullName>
    </submittedName>
</protein>
<reference evidence="2" key="2">
    <citation type="submission" date="2019-10" db="EMBL/GenBank/DDBJ databases">
        <authorList>
            <consortium name="NCBI Genome Project"/>
        </authorList>
    </citation>
    <scope>NUCLEOTIDE SEQUENCE</scope>
    <source>
        <strain evidence="2">NI907</strain>
    </source>
</reference>
<gene>
    <name evidence="2" type="ORF">PgNI_03379</name>
</gene>
<reference evidence="2" key="1">
    <citation type="journal article" date="2019" name="Mol. Biol. Evol.">
        <title>Blast fungal genomes show frequent chromosomal changes, gene gains and losses, and effector gene turnover.</title>
        <authorList>
            <person name="Gomez Luciano L.B."/>
            <person name="Jason Tsai I."/>
            <person name="Chuma I."/>
            <person name="Tosa Y."/>
            <person name="Chen Y.H."/>
            <person name="Li J.Y."/>
            <person name="Li M.Y."/>
            <person name="Jade Lu M.Y."/>
            <person name="Nakayashiki H."/>
            <person name="Li W.H."/>
        </authorList>
    </citation>
    <scope>NUCLEOTIDE SEQUENCE</scope>
    <source>
        <strain evidence="2">NI907</strain>
    </source>
</reference>
<accession>A0A6P8B9T4</accession>
<name>A0A6P8B9T4_PYRGI</name>